<dbReference type="AlphaFoldDB" id="A0A4S2KWI2"/>
<name>A0A4S2KWI2_9HYME</name>
<accession>A0A4S2KWI2</accession>
<comment type="caution">
    <text evidence="2">The sequence shown here is derived from an EMBL/GenBank/DDBJ whole genome shotgun (WGS) entry which is preliminary data.</text>
</comment>
<dbReference type="EMBL" id="QBLH01001267">
    <property type="protein sequence ID" value="TGZ52457.1"/>
    <property type="molecule type" value="Genomic_DNA"/>
</dbReference>
<dbReference type="STRING" id="300112.A0A4S2KWI2"/>
<reference evidence="2 3" key="1">
    <citation type="journal article" date="2019" name="Philos. Trans. R. Soc. Lond., B, Biol. Sci.">
        <title>Ant behaviour and brain gene expression of defending hosts depend on the ecological success of the intruding social parasite.</title>
        <authorList>
            <person name="Kaur R."/>
            <person name="Stoldt M."/>
            <person name="Jongepier E."/>
            <person name="Feldmeyer B."/>
            <person name="Menzel F."/>
            <person name="Bornberg-Bauer E."/>
            <person name="Foitzik S."/>
        </authorList>
    </citation>
    <scope>NUCLEOTIDE SEQUENCE [LARGE SCALE GENOMIC DNA]</scope>
    <source>
        <tissue evidence="2">Whole body</tissue>
    </source>
</reference>
<proteinExistence type="predicted"/>
<evidence type="ECO:0000313" key="2">
    <source>
        <dbReference type="EMBL" id="TGZ52457.1"/>
    </source>
</evidence>
<evidence type="ECO:0000259" key="1">
    <source>
        <dbReference type="Pfam" id="PF21787"/>
    </source>
</evidence>
<dbReference type="InterPro" id="IPR048365">
    <property type="entry name" value="TNP-like_RNaseH_N"/>
</dbReference>
<sequence>MGKHAYTSLRTIFKQIPSIQTLQSVLHKIPLIPGLNPFILRHLKSLAPKMSRKEKVCILMWDEVSIQPKLTYDRRKDIICGFEDWGNNRTQKFADHSLVFMLRGLYSGWKMPVSFNFCDKQTNTAQLVRCIKEHILKLKQAGFFIVASVCDQGSSNTAAIKELISISNKKRKLENRSERETFEIGDNEIIPLFDPPHLIKGIRNNLLTKDLAMKVTNNNATEIASWDIIKTAWIMDKALHVTRPHLRKITPEHIIENKI</sequence>
<protein>
    <recommendedName>
        <fullName evidence="1">Transposable element P transposase-like RNase H domain-containing protein</fullName>
    </recommendedName>
</protein>
<dbReference type="Pfam" id="PF21787">
    <property type="entry name" value="TNP-like_RNaseH_N"/>
    <property type="match status" value="1"/>
</dbReference>
<dbReference type="Proteomes" id="UP000310200">
    <property type="component" value="Unassembled WGS sequence"/>
</dbReference>
<feature type="domain" description="Transposable element P transposase-like RNase H" evidence="1">
    <location>
        <begin position="33"/>
        <end position="163"/>
    </location>
</feature>
<gene>
    <name evidence="2" type="ORF">DBV15_11511</name>
</gene>
<keyword evidence="3" id="KW-1185">Reference proteome</keyword>
<organism evidence="2 3">
    <name type="scientific">Temnothorax longispinosus</name>
    <dbReference type="NCBI Taxonomy" id="300112"/>
    <lineage>
        <taxon>Eukaryota</taxon>
        <taxon>Metazoa</taxon>
        <taxon>Ecdysozoa</taxon>
        <taxon>Arthropoda</taxon>
        <taxon>Hexapoda</taxon>
        <taxon>Insecta</taxon>
        <taxon>Pterygota</taxon>
        <taxon>Neoptera</taxon>
        <taxon>Endopterygota</taxon>
        <taxon>Hymenoptera</taxon>
        <taxon>Apocrita</taxon>
        <taxon>Aculeata</taxon>
        <taxon>Formicoidea</taxon>
        <taxon>Formicidae</taxon>
        <taxon>Myrmicinae</taxon>
        <taxon>Temnothorax</taxon>
    </lineage>
</organism>
<evidence type="ECO:0000313" key="3">
    <source>
        <dbReference type="Proteomes" id="UP000310200"/>
    </source>
</evidence>